<feature type="domain" description="Ice-binding protein C-terminal" evidence="2">
    <location>
        <begin position="181"/>
        <end position="200"/>
    </location>
</feature>
<evidence type="ECO:0000256" key="1">
    <source>
        <dbReference type="SAM" id="SignalP"/>
    </source>
</evidence>
<sequence length="202" mass="21759" precursor="true">MVKKLSIFWIISAVFCLSANNASADYISIEIYEQENDVIVSHSGSLNISQFKAEGGSYAEYTIEVPYNSGVIPSDGYLTNFSEPSVGDTQARIILESVPSFGDGDPVGADSATGDYLHLEGGSLNRLYFLPEDVDENNILTVSGSMTFQNSTINSLGMDMGTYTITDSNFAQGEKIEMTITPEPATIALLGIGGFALRRKHS</sequence>
<dbReference type="NCBIfam" id="TIGR02595">
    <property type="entry name" value="PEP_CTERM"/>
    <property type="match status" value="1"/>
</dbReference>
<organism evidence="3 4">
    <name type="scientific">Sedimentisphaera salicampi</name>
    <dbReference type="NCBI Taxonomy" id="1941349"/>
    <lineage>
        <taxon>Bacteria</taxon>
        <taxon>Pseudomonadati</taxon>
        <taxon>Planctomycetota</taxon>
        <taxon>Phycisphaerae</taxon>
        <taxon>Sedimentisphaerales</taxon>
        <taxon>Sedimentisphaeraceae</taxon>
        <taxon>Sedimentisphaera</taxon>
    </lineage>
</organism>
<evidence type="ECO:0000313" key="4">
    <source>
        <dbReference type="Proteomes" id="UP000193334"/>
    </source>
</evidence>
<evidence type="ECO:0000259" key="2">
    <source>
        <dbReference type="Pfam" id="PF07589"/>
    </source>
</evidence>
<dbReference type="KEGG" id="pbp:STSP1_01396"/>
<feature type="chain" id="PRO_5013230049" description="Ice-binding protein C-terminal domain-containing protein" evidence="1">
    <location>
        <begin position="25"/>
        <end position="202"/>
    </location>
</feature>
<dbReference type="AlphaFoldDB" id="A0A1W6LMN6"/>
<keyword evidence="1" id="KW-0732">Signal</keyword>
<feature type="signal peptide" evidence="1">
    <location>
        <begin position="1"/>
        <end position="24"/>
    </location>
</feature>
<dbReference type="Proteomes" id="UP000193334">
    <property type="component" value="Chromosome"/>
</dbReference>
<dbReference type="Pfam" id="PF07589">
    <property type="entry name" value="PEP-CTERM"/>
    <property type="match status" value="1"/>
</dbReference>
<protein>
    <recommendedName>
        <fullName evidence="2">Ice-binding protein C-terminal domain-containing protein</fullName>
    </recommendedName>
</protein>
<name>A0A1W6LMN6_9BACT</name>
<dbReference type="OrthoDB" id="9963341at2"/>
<accession>A0A1W6LMN6</accession>
<reference evidence="4" key="1">
    <citation type="submission" date="2017-04" db="EMBL/GenBank/DDBJ databases">
        <title>Comparative genomics and description of representatives of a novel lineage of planctomycetes thriving in anoxic sediments.</title>
        <authorList>
            <person name="Spring S."/>
            <person name="Bunk B."/>
            <person name="Sproer C."/>
        </authorList>
    </citation>
    <scope>NUCLEOTIDE SEQUENCE [LARGE SCALE GENOMIC DNA]</scope>
    <source>
        <strain evidence="4">ST-PulAB-D4</strain>
    </source>
</reference>
<proteinExistence type="predicted"/>
<keyword evidence="4" id="KW-1185">Reference proteome</keyword>
<dbReference type="InterPro" id="IPR013424">
    <property type="entry name" value="Ice-binding_C"/>
</dbReference>
<evidence type="ECO:0000313" key="3">
    <source>
        <dbReference type="EMBL" id="ARN57003.1"/>
    </source>
</evidence>
<dbReference type="EMBL" id="CP021023">
    <property type="protein sequence ID" value="ARN57003.1"/>
    <property type="molecule type" value="Genomic_DNA"/>
</dbReference>
<dbReference type="RefSeq" id="WP_085755677.1">
    <property type="nucleotide sequence ID" value="NZ_CP021023.1"/>
</dbReference>
<gene>
    <name evidence="3" type="ORF">STSP1_01396</name>
</gene>